<evidence type="ECO:0000313" key="3">
    <source>
        <dbReference type="Proteomes" id="UP000006727"/>
    </source>
</evidence>
<keyword evidence="3" id="KW-1185">Reference proteome</keyword>
<dbReference type="EnsemblPlants" id="Pp3c2_38290V3.1">
    <property type="protein sequence ID" value="PAC:32936496.CDS.1"/>
    <property type="gene ID" value="Pp3c2_38290"/>
</dbReference>
<organism evidence="1">
    <name type="scientific">Physcomitrium patens</name>
    <name type="common">Spreading-leaved earth moss</name>
    <name type="synonym">Physcomitrella patens</name>
    <dbReference type="NCBI Taxonomy" id="3218"/>
    <lineage>
        <taxon>Eukaryota</taxon>
        <taxon>Viridiplantae</taxon>
        <taxon>Streptophyta</taxon>
        <taxon>Embryophyta</taxon>
        <taxon>Bryophyta</taxon>
        <taxon>Bryophytina</taxon>
        <taxon>Bryopsida</taxon>
        <taxon>Funariidae</taxon>
        <taxon>Funariales</taxon>
        <taxon>Funariaceae</taxon>
        <taxon>Physcomitrium</taxon>
    </lineage>
</organism>
<reference evidence="1 3" key="1">
    <citation type="journal article" date="2008" name="Science">
        <title>The Physcomitrella genome reveals evolutionary insights into the conquest of land by plants.</title>
        <authorList>
            <person name="Rensing S."/>
            <person name="Lang D."/>
            <person name="Zimmer A."/>
            <person name="Terry A."/>
            <person name="Salamov A."/>
            <person name="Shapiro H."/>
            <person name="Nishiyama T."/>
            <person name="Perroud P.-F."/>
            <person name="Lindquist E."/>
            <person name="Kamisugi Y."/>
            <person name="Tanahashi T."/>
            <person name="Sakakibara K."/>
            <person name="Fujita T."/>
            <person name="Oishi K."/>
            <person name="Shin-I T."/>
            <person name="Kuroki Y."/>
            <person name="Toyoda A."/>
            <person name="Suzuki Y."/>
            <person name="Hashimoto A."/>
            <person name="Yamaguchi K."/>
            <person name="Sugano A."/>
            <person name="Kohara Y."/>
            <person name="Fujiyama A."/>
            <person name="Anterola A."/>
            <person name="Aoki S."/>
            <person name="Ashton N."/>
            <person name="Barbazuk W.B."/>
            <person name="Barker E."/>
            <person name="Bennetzen J."/>
            <person name="Bezanilla M."/>
            <person name="Blankenship R."/>
            <person name="Cho S.H."/>
            <person name="Dutcher S."/>
            <person name="Estelle M."/>
            <person name="Fawcett J.A."/>
            <person name="Gundlach H."/>
            <person name="Hanada K."/>
            <person name="Heyl A."/>
            <person name="Hicks K.A."/>
            <person name="Hugh J."/>
            <person name="Lohr M."/>
            <person name="Mayer K."/>
            <person name="Melkozernov A."/>
            <person name="Murata T."/>
            <person name="Nelson D."/>
            <person name="Pils B."/>
            <person name="Prigge M."/>
            <person name="Reiss B."/>
            <person name="Renner T."/>
            <person name="Rombauts S."/>
            <person name="Rushton P."/>
            <person name="Sanderfoot A."/>
            <person name="Schween G."/>
            <person name="Shiu S.-H."/>
            <person name="Stueber K."/>
            <person name="Theodoulou F.L."/>
            <person name="Tu H."/>
            <person name="Van de Peer Y."/>
            <person name="Verrier P.J."/>
            <person name="Waters E."/>
            <person name="Wood A."/>
            <person name="Yang L."/>
            <person name="Cove D."/>
            <person name="Cuming A."/>
            <person name="Hasebe M."/>
            <person name="Lucas S."/>
            <person name="Mishler D.B."/>
            <person name="Reski R."/>
            <person name="Grigoriev I."/>
            <person name="Quatrano R.S."/>
            <person name="Boore J.L."/>
        </authorList>
    </citation>
    <scope>NUCLEOTIDE SEQUENCE [LARGE SCALE GENOMIC DNA]</scope>
    <source>
        <strain evidence="2 3">cv. Gransden 2004</strain>
    </source>
</reference>
<proteinExistence type="predicted"/>
<accession>A0A2K1L4M8</accession>
<dbReference type="InParanoid" id="A0A2K1L4M8"/>
<dbReference type="Gramene" id="Pp3c2_38290V3.1">
    <property type="protein sequence ID" value="PAC:32936496.CDS.1"/>
    <property type="gene ID" value="Pp3c2_38290"/>
</dbReference>
<sequence length="136" mass="14984">MALESKVGQERAAHTLCKAWACEISGGAKSTTGGLQTSRQIKLISFVLEEYRHNTASRAKHEQMACDSVSSTGGYGQQQHAVKELIMVAVRKDAIRRSTEKSSRARSSSGVRRSFDNCRLQRCAPRRPVNVCTQNS</sequence>
<dbReference type="Proteomes" id="UP000006727">
    <property type="component" value="Chromosome 2"/>
</dbReference>
<reference evidence="1 3" key="2">
    <citation type="journal article" date="2018" name="Plant J.">
        <title>The Physcomitrella patens chromosome-scale assembly reveals moss genome structure and evolution.</title>
        <authorList>
            <person name="Lang D."/>
            <person name="Ullrich K.K."/>
            <person name="Murat F."/>
            <person name="Fuchs J."/>
            <person name="Jenkins J."/>
            <person name="Haas F.B."/>
            <person name="Piednoel M."/>
            <person name="Gundlach H."/>
            <person name="Van Bel M."/>
            <person name="Meyberg R."/>
            <person name="Vives C."/>
            <person name="Morata J."/>
            <person name="Symeonidi A."/>
            <person name="Hiss M."/>
            <person name="Muchero W."/>
            <person name="Kamisugi Y."/>
            <person name="Saleh O."/>
            <person name="Blanc G."/>
            <person name="Decker E.L."/>
            <person name="van Gessel N."/>
            <person name="Grimwood J."/>
            <person name="Hayes R.D."/>
            <person name="Graham S.W."/>
            <person name="Gunter L.E."/>
            <person name="McDaniel S.F."/>
            <person name="Hoernstein S.N.W."/>
            <person name="Larsson A."/>
            <person name="Li F.W."/>
            <person name="Perroud P.F."/>
            <person name="Phillips J."/>
            <person name="Ranjan P."/>
            <person name="Rokshar D.S."/>
            <person name="Rothfels C.J."/>
            <person name="Schneider L."/>
            <person name="Shu S."/>
            <person name="Stevenson D.W."/>
            <person name="Thummler F."/>
            <person name="Tillich M."/>
            <person name="Villarreal Aguilar J.C."/>
            <person name="Widiez T."/>
            <person name="Wong G.K."/>
            <person name="Wymore A."/>
            <person name="Zhang Y."/>
            <person name="Zimmer A.D."/>
            <person name="Quatrano R.S."/>
            <person name="Mayer K.F.X."/>
            <person name="Goodstein D."/>
            <person name="Casacuberta J.M."/>
            <person name="Vandepoele K."/>
            <person name="Reski R."/>
            <person name="Cuming A.C."/>
            <person name="Tuskan G.A."/>
            <person name="Maumus F."/>
            <person name="Salse J."/>
            <person name="Schmutz J."/>
            <person name="Rensing S.A."/>
        </authorList>
    </citation>
    <scope>NUCLEOTIDE SEQUENCE [LARGE SCALE GENOMIC DNA]</scope>
    <source>
        <strain evidence="2 3">cv. Gransden 2004</strain>
    </source>
</reference>
<protein>
    <submittedName>
        <fullName evidence="1 2">Uncharacterized protein</fullName>
    </submittedName>
</protein>
<evidence type="ECO:0000313" key="2">
    <source>
        <dbReference type="EnsemblPlants" id="PAC:32936496.CDS.1"/>
    </source>
</evidence>
<dbReference type="EnsemblPlants" id="Pp3c2_38290V3.2">
    <property type="protein sequence ID" value="PAC:32936497.CDS.1"/>
    <property type="gene ID" value="Pp3c2_38290"/>
</dbReference>
<dbReference type="AlphaFoldDB" id="A0A2K1L4M8"/>
<reference evidence="2" key="3">
    <citation type="submission" date="2020-12" db="UniProtKB">
        <authorList>
            <consortium name="EnsemblPlants"/>
        </authorList>
    </citation>
    <scope>IDENTIFICATION</scope>
</reference>
<dbReference type="PaxDb" id="3218-PP1S1_184V6.1"/>
<dbReference type="Gramene" id="Pp3c2_38290V3.2">
    <property type="protein sequence ID" value="PAC:32936497.CDS.1"/>
    <property type="gene ID" value="Pp3c2_38290"/>
</dbReference>
<name>A0A2K1L4M8_PHYPA</name>
<gene>
    <name evidence="1" type="ORF">PHYPA_003779</name>
</gene>
<evidence type="ECO:0000313" key="1">
    <source>
        <dbReference type="EMBL" id="PNR60986.1"/>
    </source>
</evidence>
<dbReference type="EMBL" id="ABEU02000002">
    <property type="protein sequence ID" value="PNR60986.1"/>
    <property type="molecule type" value="Genomic_DNA"/>
</dbReference>